<keyword evidence="3" id="KW-1185">Reference proteome</keyword>
<feature type="compositionally biased region" description="Polar residues" evidence="1">
    <location>
        <begin position="47"/>
        <end position="71"/>
    </location>
</feature>
<dbReference type="Pfam" id="PF12043">
    <property type="entry name" value="DUF3527"/>
    <property type="match status" value="2"/>
</dbReference>
<feature type="compositionally biased region" description="Polar residues" evidence="1">
    <location>
        <begin position="359"/>
        <end position="368"/>
    </location>
</feature>
<dbReference type="PANTHER" id="PTHR31390">
    <property type="entry name" value="EXPRESSED PROTEIN"/>
    <property type="match status" value="1"/>
</dbReference>
<protein>
    <submittedName>
        <fullName evidence="2">Uncharacterized protein</fullName>
    </submittedName>
</protein>
<proteinExistence type="predicted"/>
<dbReference type="Proteomes" id="UP001632038">
    <property type="component" value="Unassembled WGS sequence"/>
</dbReference>
<evidence type="ECO:0000313" key="2">
    <source>
        <dbReference type="EMBL" id="KAL3639464.1"/>
    </source>
</evidence>
<comment type="caution">
    <text evidence="2">The sequence shown here is derived from an EMBL/GenBank/DDBJ whole genome shotgun (WGS) entry which is preliminary data.</text>
</comment>
<feature type="region of interest" description="Disordered" evidence="1">
    <location>
        <begin position="203"/>
        <end position="237"/>
    </location>
</feature>
<feature type="compositionally biased region" description="Low complexity" evidence="1">
    <location>
        <begin position="223"/>
        <end position="234"/>
    </location>
</feature>
<gene>
    <name evidence="2" type="ORF">CASFOL_017371</name>
</gene>
<feature type="compositionally biased region" description="Polar residues" evidence="1">
    <location>
        <begin position="145"/>
        <end position="159"/>
    </location>
</feature>
<accession>A0ABD3DC99</accession>
<dbReference type="PANTHER" id="PTHR31390:SF12">
    <property type="entry name" value="PUTATIVE (DUF3527)-RELATED"/>
    <property type="match status" value="1"/>
</dbReference>
<feature type="compositionally biased region" description="Basic and acidic residues" evidence="1">
    <location>
        <begin position="409"/>
        <end position="429"/>
    </location>
</feature>
<feature type="compositionally biased region" description="Polar residues" evidence="1">
    <location>
        <begin position="19"/>
        <end position="33"/>
    </location>
</feature>
<feature type="region of interest" description="Disordered" evidence="1">
    <location>
        <begin position="278"/>
        <end position="316"/>
    </location>
</feature>
<feature type="region of interest" description="Disordered" evidence="1">
    <location>
        <begin position="328"/>
        <end position="461"/>
    </location>
</feature>
<feature type="compositionally biased region" description="Basic and acidic residues" evidence="1">
    <location>
        <begin position="438"/>
        <end position="460"/>
    </location>
</feature>
<sequence>MPPIIKQTPISVRTYRGTGKSSSSQDETKNGYSFGQPYLNTKKPESAKQNPSTVKVAPSSKSSEQNAQKPQHGNRISDDDDDNELVKYMSNLPGFLQQQIKKETNVQEKALNFGVLDWKRLEKWKYTERMPEKYSSQKIGKDSETQSSSHNRNPSSRKTAVQRDSHSGSTKVDKYAELVKCKGKETCDKESVRTVKLRDHFHQRVKSYEESTKSDPTKETVSENEPSNNSNNSSDPQNIVLIKLKHFSKSSSESCPSTDITGNRLSDFLSPQEFKSLELSTETGSPSSVLEASDKKQTEFSRHVTPKERAPSPMRRLSFDLGKMSRSHSLENNSVVPQLGSSYTSAKSGPARHEIPSGIDNSKSQRANASGRARSSPLKRLLDPLMKRKGAHHPAETENVSSLGSKGPSQDRKPDGSNLHKDLSQDSKFEGPALHKSLAQDRKPERSTLHKDPSQDRKSDNSTLQALLQLTFKNGLPFFKFMVNNTNDMLAATLKRLPTTSGKVDPCMVYAFYSVREVKKKSMNWMNQGSKSKSCGLRYNIVGQMNISSSGERELSECVLYGVDADQVDKQTLDYVPDKEIAAIVVRNSSKMIISNDNKDSSGIVVILPGGVHGVPTKCEPSSLIDRFGGACDCGGWDVGCKLRVLVDDKKPVVMPSDTIGHINLYPEGGEKGNKPIFSLKPFSNGYYSIEFDASISFLEAFATSVAYVTCLKFRELTDAKIPSGPEHLPEATITGTNKKKTATTFQEQLPAYVTCPPLSPVGRI</sequence>
<dbReference type="InterPro" id="IPR021916">
    <property type="entry name" value="DUF3527"/>
</dbReference>
<dbReference type="AlphaFoldDB" id="A0ABD3DC99"/>
<feature type="region of interest" description="Disordered" evidence="1">
    <location>
        <begin position="1"/>
        <end position="90"/>
    </location>
</feature>
<feature type="region of interest" description="Disordered" evidence="1">
    <location>
        <begin position="131"/>
        <end position="171"/>
    </location>
</feature>
<reference evidence="3" key="1">
    <citation type="journal article" date="2024" name="IScience">
        <title>Strigolactones Initiate the Formation of Haustorium-like Structures in Castilleja.</title>
        <authorList>
            <person name="Buerger M."/>
            <person name="Peterson D."/>
            <person name="Chory J."/>
        </authorList>
    </citation>
    <scope>NUCLEOTIDE SEQUENCE [LARGE SCALE GENOMIC DNA]</scope>
</reference>
<organism evidence="2 3">
    <name type="scientific">Castilleja foliolosa</name>
    <dbReference type="NCBI Taxonomy" id="1961234"/>
    <lineage>
        <taxon>Eukaryota</taxon>
        <taxon>Viridiplantae</taxon>
        <taxon>Streptophyta</taxon>
        <taxon>Embryophyta</taxon>
        <taxon>Tracheophyta</taxon>
        <taxon>Spermatophyta</taxon>
        <taxon>Magnoliopsida</taxon>
        <taxon>eudicotyledons</taxon>
        <taxon>Gunneridae</taxon>
        <taxon>Pentapetalae</taxon>
        <taxon>asterids</taxon>
        <taxon>lamiids</taxon>
        <taxon>Lamiales</taxon>
        <taxon>Orobanchaceae</taxon>
        <taxon>Pedicularideae</taxon>
        <taxon>Castillejinae</taxon>
        <taxon>Castilleja</taxon>
    </lineage>
</organism>
<feature type="compositionally biased region" description="Polar residues" evidence="1">
    <location>
        <begin position="278"/>
        <end position="290"/>
    </location>
</feature>
<evidence type="ECO:0000313" key="3">
    <source>
        <dbReference type="Proteomes" id="UP001632038"/>
    </source>
</evidence>
<feature type="compositionally biased region" description="Polar residues" evidence="1">
    <location>
        <begin position="398"/>
        <end position="408"/>
    </location>
</feature>
<feature type="compositionally biased region" description="Basic and acidic residues" evidence="1">
    <location>
        <begin position="161"/>
        <end position="171"/>
    </location>
</feature>
<evidence type="ECO:0000256" key="1">
    <source>
        <dbReference type="SAM" id="MobiDB-lite"/>
    </source>
</evidence>
<feature type="compositionally biased region" description="Basic and acidic residues" evidence="1">
    <location>
        <begin position="292"/>
        <end position="310"/>
    </location>
</feature>
<feature type="compositionally biased region" description="Basic and acidic residues" evidence="1">
    <location>
        <begin position="203"/>
        <end position="221"/>
    </location>
</feature>
<dbReference type="EMBL" id="JAVIJP010000018">
    <property type="protein sequence ID" value="KAL3639464.1"/>
    <property type="molecule type" value="Genomic_DNA"/>
</dbReference>
<name>A0ABD3DC99_9LAMI</name>
<feature type="compositionally biased region" description="Polar residues" evidence="1">
    <location>
        <begin position="330"/>
        <end position="347"/>
    </location>
</feature>